<dbReference type="Pfam" id="PF00059">
    <property type="entry name" value="Lectin_C"/>
    <property type="match status" value="1"/>
</dbReference>
<keyword evidence="1" id="KW-0175">Coiled coil</keyword>
<sequence length="206" mass="24652">MLMKEQKANYKANLINLTTEYQQLMMEKSVLENMTEELSRDRDDLNWTLSVILKFNTFPVNEYCPEKKCQPCQKGWILFQEKCYLFYTKVLWLKWQESQKYCQKTAAHLVVIDNLQEQEFITNHSKYYYDRFHGYWIGLHQTSDTDWLWVDGRNDTLGYWMKDQLGDDGPCALMIPRKNPTASWDPADCVMYNRFICESDVLTRSN</sequence>
<reference evidence="3" key="2">
    <citation type="submission" date="2025-09" db="UniProtKB">
        <authorList>
            <consortium name="Ensembl"/>
        </authorList>
    </citation>
    <scope>IDENTIFICATION</scope>
</reference>
<dbReference type="AlphaFoldDB" id="A0A3B4TRS1"/>
<evidence type="ECO:0000259" key="2">
    <source>
        <dbReference type="PROSITE" id="PS50041"/>
    </source>
</evidence>
<dbReference type="PANTHER" id="PTHR22803">
    <property type="entry name" value="MANNOSE, PHOSPHOLIPASE, LECTIN RECEPTOR RELATED"/>
    <property type="match status" value="1"/>
</dbReference>
<proteinExistence type="predicted"/>
<name>A0A3B4TRS1_SERDU</name>
<keyword evidence="4" id="KW-1185">Reference proteome</keyword>
<organism evidence="3 4">
    <name type="scientific">Seriola dumerili</name>
    <name type="common">Greater amberjack</name>
    <name type="synonym">Caranx dumerili</name>
    <dbReference type="NCBI Taxonomy" id="41447"/>
    <lineage>
        <taxon>Eukaryota</taxon>
        <taxon>Metazoa</taxon>
        <taxon>Chordata</taxon>
        <taxon>Craniata</taxon>
        <taxon>Vertebrata</taxon>
        <taxon>Euteleostomi</taxon>
        <taxon>Actinopterygii</taxon>
        <taxon>Neopterygii</taxon>
        <taxon>Teleostei</taxon>
        <taxon>Neoteleostei</taxon>
        <taxon>Acanthomorphata</taxon>
        <taxon>Carangaria</taxon>
        <taxon>Carangiformes</taxon>
        <taxon>Carangidae</taxon>
        <taxon>Seriola</taxon>
    </lineage>
</organism>
<reference evidence="3" key="1">
    <citation type="submission" date="2025-08" db="UniProtKB">
        <authorList>
            <consortium name="Ensembl"/>
        </authorList>
    </citation>
    <scope>IDENTIFICATION</scope>
</reference>
<accession>A0A3B4TRS1</accession>
<dbReference type="GeneTree" id="ENSGT01030000234575"/>
<dbReference type="Ensembl" id="ENSSDUT00000009138.1">
    <property type="protein sequence ID" value="ENSSDUP00000008961.1"/>
    <property type="gene ID" value="ENSSDUG00000006598.1"/>
</dbReference>
<evidence type="ECO:0000313" key="4">
    <source>
        <dbReference type="Proteomes" id="UP000261420"/>
    </source>
</evidence>
<dbReference type="OMA" id="WVWIDGH"/>
<evidence type="ECO:0000313" key="3">
    <source>
        <dbReference type="Ensembl" id="ENSSDUP00000008961.1"/>
    </source>
</evidence>
<dbReference type="InterPro" id="IPR001304">
    <property type="entry name" value="C-type_lectin-like"/>
</dbReference>
<dbReference type="Gene3D" id="3.10.100.10">
    <property type="entry name" value="Mannose-Binding Protein A, subunit A"/>
    <property type="match status" value="1"/>
</dbReference>
<dbReference type="PROSITE" id="PS50041">
    <property type="entry name" value="C_TYPE_LECTIN_2"/>
    <property type="match status" value="1"/>
</dbReference>
<dbReference type="InterPro" id="IPR050111">
    <property type="entry name" value="C-type_lectin/snaclec_domain"/>
</dbReference>
<evidence type="ECO:0000256" key="1">
    <source>
        <dbReference type="SAM" id="Coils"/>
    </source>
</evidence>
<protein>
    <recommendedName>
        <fullName evidence="2">C-type lectin domain-containing protein</fullName>
    </recommendedName>
</protein>
<dbReference type="Proteomes" id="UP000261420">
    <property type="component" value="Unplaced"/>
</dbReference>
<dbReference type="SUPFAM" id="SSF56436">
    <property type="entry name" value="C-type lectin-like"/>
    <property type="match status" value="1"/>
</dbReference>
<feature type="coiled-coil region" evidence="1">
    <location>
        <begin position="7"/>
        <end position="41"/>
    </location>
</feature>
<dbReference type="InterPro" id="IPR016187">
    <property type="entry name" value="CTDL_fold"/>
</dbReference>
<feature type="domain" description="C-type lectin" evidence="2">
    <location>
        <begin position="79"/>
        <end position="198"/>
    </location>
</feature>
<dbReference type="SMART" id="SM00034">
    <property type="entry name" value="CLECT"/>
    <property type="match status" value="1"/>
</dbReference>
<dbReference type="InterPro" id="IPR016186">
    <property type="entry name" value="C-type_lectin-like/link_sf"/>
</dbReference>